<dbReference type="EMBL" id="MU093663">
    <property type="protein sequence ID" value="KAF7846336.1"/>
    <property type="molecule type" value="Genomic_DNA"/>
</dbReference>
<evidence type="ECO:0000256" key="2">
    <source>
        <dbReference type="ARBA" id="ARBA00012955"/>
    </source>
</evidence>
<reference evidence="9" key="1">
    <citation type="submission" date="2020-05" db="EMBL/GenBank/DDBJ databases">
        <title>WGS assembly of Corymbia citriodora subspecies variegata.</title>
        <authorList>
            <person name="Barry K."/>
            <person name="Hundley H."/>
            <person name="Shu S."/>
            <person name="Jenkins J."/>
            <person name="Grimwood J."/>
            <person name="Baten A."/>
        </authorList>
    </citation>
    <scope>NUCLEOTIDE SEQUENCE</scope>
    <source>
        <strain evidence="9">CV2-018</strain>
    </source>
</reference>
<keyword evidence="3 7" id="KW-0808">Transferase</keyword>
<dbReference type="Gramene" id="rna-gnl|WGS:JABURB|Cocit.L4524.1">
    <property type="protein sequence ID" value="cds-KAF7846336.1"/>
    <property type="gene ID" value="gene-BT93_L4524"/>
</dbReference>
<dbReference type="Pfam" id="PF00406">
    <property type="entry name" value="ADK"/>
    <property type="match status" value="2"/>
</dbReference>
<keyword evidence="5 7" id="KW-0418">Kinase</keyword>
<dbReference type="Proteomes" id="UP000806378">
    <property type="component" value="Unassembled WGS sequence"/>
</dbReference>
<evidence type="ECO:0000256" key="5">
    <source>
        <dbReference type="ARBA" id="ARBA00022777"/>
    </source>
</evidence>
<evidence type="ECO:0000313" key="10">
    <source>
        <dbReference type="Proteomes" id="UP000806378"/>
    </source>
</evidence>
<evidence type="ECO:0000256" key="7">
    <source>
        <dbReference type="RuleBase" id="RU003330"/>
    </source>
</evidence>
<evidence type="ECO:0000313" key="9">
    <source>
        <dbReference type="EMBL" id="KAF7846336.1"/>
    </source>
</evidence>
<dbReference type="PRINTS" id="PR00094">
    <property type="entry name" value="ADENYLTKNASE"/>
</dbReference>
<dbReference type="PANTHER" id="PTHR23359">
    <property type="entry name" value="NUCLEOTIDE KINASE"/>
    <property type="match status" value="1"/>
</dbReference>
<dbReference type="InterPro" id="IPR027417">
    <property type="entry name" value="P-loop_NTPase"/>
</dbReference>
<dbReference type="GO" id="GO:0004017">
    <property type="term" value="F:AMP kinase activity"/>
    <property type="evidence" value="ECO:0007669"/>
    <property type="project" value="UniProtKB-EC"/>
</dbReference>
<evidence type="ECO:0000259" key="8">
    <source>
        <dbReference type="Pfam" id="PF05191"/>
    </source>
</evidence>
<comment type="similarity">
    <text evidence="1 7">Belongs to the adenylate kinase family.</text>
</comment>
<dbReference type="SUPFAM" id="SSF52540">
    <property type="entry name" value="P-loop containing nucleoside triphosphate hydrolases"/>
    <property type="match status" value="1"/>
</dbReference>
<dbReference type="GO" id="GO:0005524">
    <property type="term" value="F:ATP binding"/>
    <property type="evidence" value="ECO:0007669"/>
    <property type="project" value="InterPro"/>
</dbReference>
<dbReference type="HAMAP" id="MF_00235">
    <property type="entry name" value="Adenylate_kinase_Adk"/>
    <property type="match status" value="1"/>
</dbReference>
<dbReference type="AlphaFoldDB" id="A0A8T0CJR2"/>
<dbReference type="InterPro" id="IPR007862">
    <property type="entry name" value="Adenylate_kinase_lid-dom"/>
</dbReference>
<sequence length="266" mass="30030">MRQKPEVKSQFVIYEGAGHGFAVRADPGNEKVSKGTQTERLITRYPQLASIATGDLLRDHVKRKTDVGEQANAFMKSGKLVPDPLILNLILTELTDRKWLQSSKSNERIMKDLEKQGDPSETAVQPSDDPDTSFILDGFPRTATQADALARLLPMNLVFHLVTPIEIVLKRMASRWTHLASGRVYNVGFNDPKVAGKDDVTGEDLVQREDDSEATWRKRLTTFDETSVPLLDYYRKKHPEMVVEVAGNSSNEISPRIYSEIERRFC</sequence>
<dbReference type="Pfam" id="PF05191">
    <property type="entry name" value="ADK_lid"/>
    <property type="match status" value="1"/>
</dbReference>
<accession>A0A8T0CJR2</accession>
<evidence type="ECO:0000256" key="6">
    <source>
        <dbReference type="ARBA" id="ARBA00031517"/>
    </source>
</evidence>
<keyword evidence="10" id="KW-1185">Reference proteome</keyword>
<feature type="domain" description="Adenylate kinase active site lid" evidence="8">
    <location>
        <begin position="175"/>
        <end position="210"/>
    </location>
</feature>
<dbReference type="InterPro" id="IPR000850">
    <property type="entry name" value="Adenylat/UMP-CMP_kin"/>
</dbReference>
<dbReference type="CDD" id="cd01428">
    <property type="entry name" value="ADK"/>
    <property type="match status" value="1"/>
</dbReference>
<dbReference type="InterPro" id="IPR033690">
    <property type="entry name" value="Adenylat_kinase_CS"/>
</dbReference>
<evidence type="ECO:0000256" key="3">
    <source>
        <dbReference type="ARBA" id="ARBA00022679"/>
    </source>
</evidence>
<name>A0A8T0CJR2_CORYI</name>
<organism evidence="9 10">
    <name type="scientific">Corymbia citriodora subsp. variegata</name>
    <dbReference type="NCBI Taxonomy" id="360336"/>
    <lineage>
        <taxon>Eukaryota</taxon>
        <taxon>Viridiplantae</taxon>
        <taxon>Streptophyta</taxon>
        <taxon>Embryophyta</taxon>
        <taxon>Tracheophyta</taxon>
        <taxon>Spermatophyta</taxon>
        <taxon>Magnoliopsida</taxon>
        <taxon>eudicotyledons</taxon>
        <taxon>Gunneridae</taxon>
        <taxon>Pentapetalae</taxon>
        <taxon>rosids</taxon>
        <taxon>malvids</taxon>
        <taxon>Myrtales</taxon>
        <taxon>Myrtaceae</taxon>
        <taxon>Myrtoideae</taxon>
        <taxon>Eucalypteae</taxon>
        <taxon>Corymbia</taxon>
    </lineage>
</organism>
<proteinExistence type="inferred from homology"/>
<gene>
    <name evidence="9" type="ORF">BT93_L4524</name>
</gene>
<protein>
    <recommendedName>
        <fullName evidence="2">adenylate kinase</fullName>
        <ecNumber evidence="2">2.7.4.3</ecNumber>
    </recommendedName>
    <alternativeName>
        <fullName evidence="6">ATP:AMP phosphotransferase</fullName>
    </alternativeName>
</protein>
<keyword evidence="4" id="KW-0547">Nucleotide-binding</keyword>
<evidence type="ECO:0000256" key="4">
    <source>
        <dbReference type="ARBA" id="ARBA00022741"/>
    </source>
</evidence>
<evidence type="ECO:0000256" key="1">
    <source>
        <dbReference type="ARBA" id="ARBA00007220"/>
    </source>
</evidence>
<comment type="caution">
    <text evidence="9">The sequence shown here is derived from an EMBL/GenBank/DDBJ whole genome shotgun (WGS) entry which is preliminary data.</text>
</comment>
<dbReference type="PROSITE" id="PS00113">
    <property type="entry name" value="ADENYLATE_KINASE"/>
    <property type="match status" value="1"/>
</dbReference>
<dbReference type="Gene3D" id="3.40.50.300">
    <property type="entry name" value="P-loop containing nucleotide triphosphate hydrolases"/>
    <property type="match status" value="1"/>
</dbReference>
<dbReference type="EC" id="2.7.4.3" evidence="2"/>
<dbReference type="OrthoDB" id="439792at2759"/>